<proteinExistence type="predicted"/>
<feature type="region of interest" description="Disordered" evidence="1">
    <location>
        <begin position="44"/>
        <end position="120"/>
    </location>
</feature>
<keyword evidence="2" id="KW-1133">Transmembrane helix</keyword>
<protein>
    <submittedName>
        <fullName evidence="3">Uncharacterized protein</fullName>
    </submittedName>
</protein>
<evidence type="ECO:0000313" key="4">
    <source>
        <dbReference type="Proteomes" id="UP001583177"/>
    </source>
</evidence>
<dbReference type="Proteomes" id="UP001583177">
    <property type="component" value="Unassembled WGS sequence"/>
</dbReference>
<evidence type="ECO:0000256" key="2">
    <source>
        <dbReference type="SAM" id="Phobius"/>
    </source>
</evidence>
<organism evidence="3 4">
    <name type="scientific">Diaporthe australafricana</name>
    <dbReference type="NCBI Taxonomy" id="127596"/>
    <lineage>
        <taxon>Eukaryota</taxon>
        <taxon>Fungi</taxon>
        <taxon>Dikarya</taxon>
        <taxon>Ascomycota</taxon>
        <taxon>Pezizomycotina</taxon>
        <taxon>Sordariomycetes</taxon>
        <taxon>Sordariomycetidae</taxon>
        <taxon>Diaporthales</taxon>
        <taxon>Diaporthaceae</taxon>
        <taxon>Diaporthe</taxon>
    </lineage>
</organism>
<keyword evidence="4" id="KW-1185">Reference proteome</keyword>
<dbReference type="EMBL" id="JAWRVE010000076">
    <property type="protein sequence ID" value="KAL1862912.1"/>
    <property type="molecule type" value="Genomic_DNA"/>
</dbReference>
<gene>
    <name evidence="3" type="ORF">Daus18300_008242</name>
</gene>
<evidence type="ECO:0000313" key="3">
    <source>
        <dbReference type="EMBL" id="KAL1862912.1"/>
    </source>
</evidence>
<comment type="caution">
    <text evidence="3">The sequence shown here is derived from an EMBL/GenBank/DDBJ whole genome shotgun (WGS) entry which is preliminary data.</text>
</comment>
<reference evidence="3 4" key="1">
    <citation type="journal article" date="2024" name="IMA Fungus">
        <title>IMA Genome - F19 : A genome assembly and annotation guide to empower mycologists, including annotated draft genome sequences of Ceratocystis pirilliformis, Diaporthe australafricana, Fusarium ophioides, Paecilomyces lecythidis, and Sporothrix stenoceras.</title>
        <authorList>
            <person name="Aylward J."/>
            <person name="Wilson A.M."/>
            <person name="Visagie C.M."/>
            <person name="Spraker J."/>
            <person name="Barnes I."/>
            <person name="Buitendag C."/>
            <person name="Ceriani C."/>
            <person name="Del Mar Angel L."/>
            <person name="du Plessis D."/>
            <person name="Fuchs T."/>
            <person name="Gasser K."/>
            <person name="Kramer D."/>
            <person name="Li W."/>
            <person name="Munsamy K."/>
            <person name="Piso A."/>
            <person name="Price J.L."/>
            <person name="Sonnekus B."/>
            <person name="Thomas C."/>
            <person name="van der Nest A."/>
            <person name="van Dijk A."/>
            <person name="van Heerden A."/>
            <person name="van Vuuren N."/>
            <person name="Yilmaz N."/>
            <person name="Duong T.A."/>
            <person name="van der Merwe N.A."/>
            <person name="Wingfield M.J."/>
            <person name="Wingfield B.D."/>
        </authorList>
    </citation>
    <scope>NUCLEOTIDE SEQUENCE [LARGE SCALE GENOMIC DNA]</scope>
    <source>
        <strain evidence="3 4">CMW 18300</strain>
    </source>
</reference>
<evidence type="ECO:0000256" key="1">
    <source>
        <dbReference type="SAM" id="MobiDB-lite"/>
    </source>
</evidence>
<name>A0ABR3WIV2_9PEZI</name>
<accession>A0ABR3WIV2</accession>
<feature type="compositionally biased region" description="Polar residues" evidence="1">
    <location>
        <begin position="59"/>
        <end position="77"/>
    </location>
</feature>
<feature type="transmembrane region" description="Helical" evidence="2">
    <location>
        <begin position="210"/>
        <end position="228"/>
    </location>
</feature>
<keyword evidence="2" id="KW-0812">Transmembrane</keyword>
<sequence>MVLTAPIFWHSGQHVQPHQLPDARSDPKGRTLLRRMRLGYAAMSDEAVSDLGSDRQSERTQTPETTVENPFESSPQYTDDPPEYDLSSLNHDLPPALPGYTPLPDSAPKPIGKEDPEPRQRRRYLYVLKRRISSTKSRFNKSSAKSIDEESISSAESERGVVLYQQDNQWVNATIVEEEDVSAAEPKPKTLKGWMRKIWRSIKEFSQEHPSLFILAIFVIVIIAICLLI</sequence>
<keyword evidence="2" id="KW-0472">Membrane</keyword>